<dbReference type="Pfam" id="PF00465">
    <property type="entry name" value="Fe-ADH"/>
    <property type="match status" value="1"/>
</dbReference>
<dbReference type="Pfam" id="PF25137">
    <property type="entry name" value="ADH_Fe_C"/>
    <property type="match status" value="1"/>
</dbReference>
<protein>
    <submittedName>
        <fullName evidence="6">Maleylacetate reductase</fullName>
    </submittedName>
</protein>
<sequence length="352" mass="35407">MTGFPDGFDIDGLPTRVLFGTGRRAEVAAEVARLGRSALLVTGRSQAAFVAELEQALGGGHAGTLDGAVEHVPVPLAERARAVARETGADVLVAVGGGSSVGLAKAIALTGGQPVVAVPTTYSGSEMTPIWGTSEGGRKTTGRDERVRPRVVLYDPELTLDLPAATSAASGMNAVAHCVEALWLAPANPLVGALAEEGLRELAAALPVLRRSPRDVAVRGGALRGAWLAGTVLAAAGTGLHHKICHVLGGLGLPHAQVHAAVLPAVTAFLADAAPGAVARIRRSLGVADAAEGLWQLAADAGAPTSLADLGLAPEQVDEAADLVAQAGPAAPRRVTADDVRSILGTALAGRP</sequence>
<reference evidence="7" key="1">
    <citation type="submission" date="2016-10" db="EMBL/GenBank/DDBJ databases">
        <authorList>
            <person name="Varghese N."/>
            <person name="Submissions S."/>
        </authorList>
    </citation>
    <scope>NUCLEOTIDE SEQUENCE [LARGE SCALE GENOMIC DNA]</scope>
    <source>
        <strain evidence="7">DSM 46838</strain>
    </source>
</reference>
<feature type="domain" description="Alcohol dehydrogenase iron-type/glycerol dehydrogenase GldA" evidence="4">
    <location>
        <begin position="14"/>
        <end position="156"/>
    </location>
</feature>
<proteinExistence type="inferred from homology"/>
<evidence type="ECO:0000259" key="5">
    <source>
        <dbReference type="Pfam" id="PF25137"/>
    </source>
</evidence>
<dbReference type="Gene3D" id="3.40.50.1970">
    <property type="match status" value="1"/>
</dbReference>
<dbReference type="OrthoDB" id="3812122at2"/>
<dbReference type="GO" id="GO:0004022">
    <property type="term" value="F:alcohol dehydrogenase (NAD+) activity"/>
    <property type="evidence" value="ECO:0007669"/>
    <property type="project" value="TreeGrafter"/>
</dbReference>
<accession>A0A1I1ZLD9</accession>
<keyword evidence="3" id="KW-0520">NAD</keyword>
<dbReference type="GO" id="GO:0018506">
    <property type="term" value="F:maleylacetate reductase activity"/>
    <property type="evidence" value="ECO:0007669"/>
    <property type="project" value="InterPro"/>
</dbReference>
<dbReference type="InterPro" id="IPR001670">
    <property type="entry name" value="ADH_Fe/GldA"/>
</dbReference>
<keyword evidence="7" id="KW-1185">Reference proteome</keyword>
<feature type="domain" description="Fe-containing alcohol dehydrogenase-like C-terminal" evidence="5">
    <location>
        <begin position="168"/>
        <end position="347"/>
    </location>
</feature>
<evidence type="ECO:0000256" key="1">
    <source>
        <dbReference type="ARBA" id="ARBA00007358"/>
    </source>
</evidence>
<dbReference type="CDD" id="cd08177">
    <property type="entry name" value="MAR"/>
    <property type="match status" value="1"/>
</dbReference>
<dbReference type="EMBL" id="FOND01000003">
    <property type="protein sequence ID" value="SFE32489.1"/>
    <property type="molecule type" value="Genomic_DNA"/>
</dbReference>
<evidence type="ECO:0000256" key="3">
    <source>
        <dbReference type="ARBA" id="ARBA00023027"/>
    </source>
</evidence>
<evidence type="ECO:0000313" key="7">
    <source>
        <dbReference type="Proteomes" id="UP000198589"/>
    </source>
</evidence>
<dbReference type="InterPro" id="IPR056798">
    <property type="entry name" value="ADH_Fe_C"/>
</dbReference>
<keyword evidence="2" id="KW-0560">Oxidoreductase</keyword>
<evidence type="ECO:0000313" key="6">
    <source>
        <dbReference type="EMBL" id="SFE32489.1"/>
    </source>
</evidence>
<dbReference type="RefSeq" id="WP_092195659.1">
    <property type="nucleotide sequence ID" value="NZ_FOND01000003.1"/>
</dbReference>
<dbReference type="STRING" id="1798228.SAMN05216574_10393"/>
<dbReference type="Proteomes" id="UP000198589">
    <property type="component" value="Unassembled WGS sequence"/>
</dbReference>
<comment type="similarity">
    <text evidence="1">Belongs to the iron-containing alcohol dehydrogenase family.</text>
</comment>
<evidence type="ECO:0000256" key="2">
    <source>
        <dbReference type="ARBA" id="ARBA00023002"/>
    </source>
</evidence>
<dbReference type="SUPFAM" id="SSF56796">
    <property type="entry name" value="Dehydroquinate synthase-like"/>
    <property type="match status" value="1"/>
</dbReference>
<gene>
    <name evidence="6" type="ORF">SAMN05216574_10393</name>
</gene>
<evidence type="ECO:0000259" key="4">
    <source>
        <dbReference type="Pfam" id="PF00465"/>
    </source>
</evidence>
<dbReference type="InterPro" id="IPR034786">
    <property type="entry name" value="MAR"/>
</dbReference>
<name>A0A1I1ZLD9_9ACTN</name>
<dbReference type="InterPro" id="IPR039697">
    <property type="entry name" value="Alcohol_dehydrogenase_Fe"/>
</dbReference>
<dbReference type="PANTHER" id="PTHR11496:SF102">
    <property type="entry name" value="ALCOHOL DEHYDROGENASE 4"/>
    <property type="match status" value="1"/>
</dbReference>
<dbReference type="Gene3D" id="1.20.1090.10">
    <property type="entry name" value="Dehydroquinate synthase-like - alpha domain"/>
    <property type="match status" value="1"/>
</dbReference>
<organism evidence="6 7">
    <name type="scientific">Blastococcus tunisiensis</name>
    <dbReference type="NCBI Taxonomy" id="1798228"/>
    <lineage>
        <taxon>Bacteria</taxon>
        <taxon>Bacillati</taxon>
        <taxon>Actinomycetota</taxon>
        <taxon>Actinomycetes</taxon>
        <taxon>Geodermatophilales</taxon>
        <taxon>Geodermatophilaceae</taxon>
        <taxon>Blastococcus</taxon>
    </lineage>
</organism>
<dbReference type="PANTHER" id="PTHR11496">
    <property type="entry name" value="ALCOHOL DEHYDROGENASE"/>
    <property type="match status" value="1"/>
</dbReference>
<dbReference type="GO" id="GO:0046872">
    <property type="term" value="F:metal ion binding"/>
    <property type="evidence" value="ECO:0007669"/>
    <property type="project" value="InterPro"/>
</dbReference>
<dbReference type="AlphaFoldDB" id="A0A1I1ZLD9"/>